<dbReference type="Proteomes" id="UP001519654">
    <property type="component" value="Unassembled WGS sequence"/>
</dbReference>
<evidence type="ECO:0000313" key="2">
    <source>
        <dbReference type="EMBL" id="MBU2665377.1"/>
    </source>
</evidence>
<gene>
    <name evidence="2" type="ORF">KOI35_17870</name>
</gene>
<sequence length="220" mass="23629">MSPSGVYLRNATRMWRSLEPSQASESAALFRAEFPGFVRMIALAPGAVEPPAGRPFTYEDAFGPPVDGVDRLPIMVRPPGAAPAPPAARAAEVRSAADLAVAERVMIDGFPLRRYQPLRTGTALPPRVLELPGWRVWLAYCDGVPAAGAYTYDDGESNGVYWVATLPEHRGHGLGRAVMTAAIAVAPERPHSLVATDVGRPLYESVGFTEVGQVNWHSRG</sequence>
<protein>
    <submittedName>
        <fullName evidence="2">GNAT family N-acetyltransferase</fullName>
    </submittedName>
</protein>
<comment type="caution">
    <text evidence="2">The sequence shown here is derived from an EMBL/GenBank/DDBJ whole genome shotgun (WGS) entry which is preliminary data.</text>
</comment>
<dbReference type="InterPro" id="IPR016181">
    <property type="entry name" value="Acyl_CoA_acyltransferase"/>
</dbReference>
<dbReference type="InterPro" id="IPR000182">
    <property type="entry name" value="GNAT_dom"/>
</dbReference>
<name>A0ABS5YPJ8_9ACTN</name>
<dbReference type="RefSeq" id="WP_215788587.1">
    <property type="nucleotide sequence ID" value="NZ_JAHKKG010000005.1"/>
</dbReference>
<feature type="domain" description="N-acetyltransferase" evidence="1">
    <location>
        <begin position="91"/>
        <end position="220"/>
    </location>
</feature>
<dbReference type="SUPFAM" id="SSF55729">
    <property type="entry name" value="Acyl-CoA N-acyltransferases (Nat)"/>
    <property type="match status" value="1"/>
</dbReference>
<evidence type="ECO:0000259" key="1">
    <source>
        <dbReference type="PROSITE" id="PS51186"/>
    </source>
</evidence>
<organism evidence="2 3">
    <name type="scientific">Paractinoplanes bogorensis</name>
    <dbReference type="NCBI Taxonomy" id="1610840"/>
    <lineage>
        <taxon>Bacteria</taxon>
        <taxon>Bacillati</taxon>
        <taxon>Actinomycetota</taxon>
        <taxon>Actinomycetes</taxon>
        <taxon>Micromonosporales</taxon>
        <taxon>Micromonosporaceae</taxon>
        <taxon>Paractinoplanes</taxon>
    </lineage>
</organism>
<keyword evidence="3" id="KW-1185">Reference proteome</keyword>
<dbReference type="EMBL" id="JAHKKG010000005">
    <property type="protein sequence ID" value="MBU2665377.1"/>
    <property type="molecule type" value="Genomic_DNA"/>
</dbReference>
<reference evidence="2 3" key="1">
    <citation type="submission" date="2021-06" db="EMBL/GenBank/DDBJ databases">
        <title>Actinoplanes lichenicola sp. nov., and Actinoplanes ovalisporus sp. nov., isolated from lichen in Thailand.</title>
        <authorList>
            <person name="Saeng-In P."/>
            <person name="Kanchanasin P."/>
            <person name="Yuki M."/>
            <person name="Kudo T."/>
            <person name="Ohkuma M."/>
            <person name="Phongsopitanun W."/>
            <person name="Tanasupawat S."/>
        </authorList>
    </citation>
    <scope>NUCLEOTIDE SEQUENCE [LARGE SCALE GENOMIC DNA]</scope>
    <source>
        <strain evidence="2 3">NBRC 110975</strain>
    </source>
</reference>
<dbReference type="CDD" id="cd04301">
    <property type="entry name" value="NAT_SF"/>
    <property type="match status" value="1"/>
</dbReference>
<proteinExistence type="predicted"/>
<dbReference type="Pfam" id="PF13508">
    <property type="entry name" value="Acetyltransf_7"/>
    <property type="match status" value="1"/>
</dbReference>
<accession>A0ABS5YPJ8</accession>
<dbReference type="PROSITE" id="PS51186">
    <property type="entry name" value="GNAT"/>
    <property type="match status" value="1"/>
</dbReference>
<evidence type="ECO:0000313" key="3">
    <source>
        <dbReference type="Proteomes" id="UP001519654"/>
    </source>
</evidence>
<dbReference type="Gene3D" id="3.40.630.30">
    <property type="match status" value="1"/>
</dbReference>